<name>A0AAV1QVR1_9ROSI</name>
<keyword evidence="2" id="KW-0732">Signal</keyword>
<reference evidence="5 6" key="1">
    <citation type="submission" date="2024-01" db="EMBL/GenBank/DDBJ databases">
        <authorList>
            <person name="Waweru B."/>
        </authorList>
    </citation>
    <scope>NUCLEOTIDE SEQUENCE [LARGE SCALE GENOMIC DNA]</scope>
</reference>
<evidence type="ECO:0000256" key="1">
    <source>
        <dbReference type="ARBA" id="ARBA00022670"/>
    </source>
</evidence>
<feature type="compositionally biased region" description="Basic and acidic residues" evidence="4">
    <location>
        <begin position="114"/>
        <end position="123"/>
    </location>
</feature>
<keyword evidence="3" id="KW-0378">Hydrolase</keyword>
<feature type="region of interest" description="Disordered" evidence="4">
    <location>
        <begin position="114"/>
        <end position="133"/>
    </location>
</feature>
<accession>A0AAV1QVR1</accession>
<proteinExistence type="predicted"/>
<evidence type="ECO:0000256" key="4">
    <source>
        <dbReference type="SAM" id="MobiDB-lite"/>
    </source>
</evidence>
<dbReference type="GO" id="GO:0006508">
    <property type="term" value="P:proteolysis"/>
    <property type="evidence" value="ECO:0007669"/>
    <property type="project" value="UniProtKB-KW"/>
</dbReference>
<evidence type="ECO:0000313" key="5">
    <source>
        <dbReference type="EMBL" id="CAK7324204.1"/>
    </source>
</evidence>
<keyword evidence="1" id="KW-0645">Protease</keyword>
<dbReference type="Gene3D" id="3.40.50.1820">
    <property type="entry name" value="alpha/beta hydrolase"/>
    <property type="match status" value="1"/>
</dbReference>
<protein>
    <submittedName>
        <fullName evidence="5">Uncharacterized protein</fullName>
    </submittedName>
</protein>
<dbReference type="AlphaFoldDB" id="A0AAV1QVR1"/>
<keyword evidence="6" id="KW-1185">Reference proteome</keyword>
<dbReference type="PANTHER" id="PTHR11010">
    <property type="entry name" value="PROTEASE S28 PRO-X CARBOXYPEPTIDASE-RELATED"/>
    <property type="match status" value="1"/>
</dbReference>
<dbReference type="PANTHER" id="PTHR11010:SF120">
    <property type="entry name" value="LYSOSOMAL PRO-X CARBOXYPEPTIDASE"/>
    <property type="match status" value="1"/>
</dbReference>
<organism evidence="5 6">
    <name type="scientific">Dovyalis caffra</name>
    <dbReference type="NCBI Taxonomy" id="77055"/>
    <lineage>
        <taxon>Eukaryota</taxon>
        <taxon>Viridiplantae</taxon>
        <taxon>Streptophyta</taxon>
        <taxon>Embryophyta</taxon>
        <taxon>Tracheophyta</taxon>
        <taxon>Spermatophyta</taxon>
        <taxon>Magnoliopsida</taxon>
        <taxon>eudicotyledons</taxon>
        <taxon>Gunneridae</taxon>
        <taxon>Pentapetalae</taxon>
        <taxon>rosids</taxon>
        <taxon>fabids</taxon>
        <taxon>Malpighiales</taxon>
        <taxon>Salicaceae</taxon>
        <taxon>Flacourtieae</taxon>
        <taxon>Dovyalis</taxon>
    </lineage>
</organism>
<sequence>MGTYDPPRVGLMGRTLVETEIGKDLQTFYYSQTLDRFTNKPESYNTFQQRYVINSKYWGGANTNASIFAFSGAESPLDNDLKSVGFHKENVPPFKSLQDGIQTIVMEYDDTGANRRQEPRDRPGNSIHGGMCDPPRVRSMGRTLVETEIGKDLQTFYYKFTTKHLITSIICLKAATLFNNDMSSIQSIGVVLIPVHQSLPSLGQNHVPLDNDLKSVGFLKENVPPFKSLQVYKEVSIIGVVLTPMHQSLPSLGAESPLDNDLKSVGFLKENAPFKALQVYREISSYPGFTANWEAKVAGRNPTQTKAKLEQIKTSVYHELLTSSFL</sequence>
<evidence type="ECO:0000256" key="2">
    <source>
        <dbReference type="ARBA" id="ARBA00022729"/>
    </source>
</evidence>
<evidence type="ECO:0000313" key="6">
    <source>
        <dbReference type="Proteomes" id="UP001314170"/>
    </source>
</evidence>
<dbReference type="InterPro" id="IPR029058">
    <property type="entry name" value="AB_hydrolase_fold"/>
</dbReference>
<gene>
    <name evidence="5" type="ORF">DCAF_LOCUS1842</name>
</gene>
<dbReference type="Proteomes" id="UP001314170">
    <property type="component" value="Unassembled WGS sequence"/>
</dbReference>
<comment type="caution">
    <text evidence="5">The sequence shown here is derived from an EMBL/GenBank/DDBJ whole genome shotgun (WGS) entry which is preliminary data.</text>
</comment>
<dbReference type="EMBL" id="CAWUPB010000246">
    <property type="protein sequence ID" value="CAK7324204.1"/>
    <property type="molecule type" value="Genomic_DNA"/>
</dbReference>
<evidence type="ECO:0000256" key="3">
    <source>
        <dbReference type="ARBA" id="ARBA00022801"/>
    </source>
</evidence>
<dbReference type="GO" id="GO:0008239">
    <property type="term" value="F:dipeptidyl-peptidase activity"/>
    <property type="evidence" value="ECO:0007669"/>
    <property type="project" value="TreeGrafter"/>
</dbReference>